<dbReference type="GO" id="GO:0005783">
    <property type="term" value="C:endoplasmic reticulum"/>
    <property type="evidence" value="ECO:0007669"/>
    <property type="project" value="UniProtKB-SubCell"/>
</dbReference>
<dbReference type="PANTHER" id="PTHR48182">
    <property type="entry name" value="PROTEIN SERAC1"/>
    <property type="match status" value="1"/>
</dbReference>
<evidence type="ECO:0000256" key="7">
    <source>
        <dbReference type="ARBA" id="ARBA00023136"/>
    </source>
</evidence>
<gene>
    <name evidence="10" type="ORF">RRF57_005821</name>
</gene>
<feature type="domain" description="DUF676" evidence="9">
    <location>
        <begin position="137"/>
        <end position="214"/>
    </location>
</feature>
<dbReference type="AlphaFoldDB" id="A0AAN7UP75"/>
<evidence type="ECO:0000256" key="4">
    <source>
        <dbReference type="ARBA" id="ARBA00007920"/>
    </source>
</evidence>
<dbReference type="GO" id="GO:0016020">
    <property type="term" value="C:membrane"/>
    <property type="evidence" value="ECO:0007669"/>
    <property type="project" value="UniProtKB-SubCell"/>
</dbReference>
<keyword evidence="7" id="KW-0472">Membrane</keyword>
<dbReference type="PANTHER" id="PTHR48182:SF2">
    <property type="entry name" value="PROTEIN SERAC1"/>
    <property type="match status" value="1"/>
</dbReference>
<name>A0AAN7UP75_9PEZI</name>
<sequence length="320" mass="35298">MPILGGGLKKNESTSSALPSTDQTSALTVPSGNGLSFPDGVKVWYECDDAVIDVCFIHGLSGNRDSTWTANGQPGPWPKLFLPDRLPKARLLTFGYDAYIIRNGATRAVGINSLADHARGLLHDLTNARASPNESSRGIIFVAHSLGGLVCKSAILLSRNNPENYLQDIFDRTLGFIFLGTPHQGAWMAHLGNIAVHTLGVFASTNTKLLEILKPQNDALIEIERAFRSMVRELREGGRRLELMCFYEELKTFADVVVTQHSATFSDYPILSIHANHSDMVKFDSAENNGFQRVFAVLRRWKEGAISRLSDREISLVDRS</sequence>
<dbReference type="Pfam" id="PF05057">
    <property type="entry name" value="DUF676"/>
    <property type="match status" value="1"/>
</dbReference>
<evidence type="ECO:0000313" key="11">
    <source>
        <dbReference type="Proteomes" id="UP001305414"/>
    </source>
</evidence>
<evidence type="ECO:0000313" key="10">
    <source>
        <dbReference type="EMBL" id="KAK5630106.1"/>
    </source>
</evidence>
<evidence type="ECO:0000256" key="3">
    <source>
        <dbReference type="ARBA" id="ARBA00004370"/>
    </source>
</evidence>
<comment type="similarity">
    <text evidence="4">Belongs to the putative lipase ROG1 family.</text>
</comment>
<evidence type="ECO:0000256" key="6">
    <source>
        <dbReference type="ARBA" id="ARBA00023128"/>
    </source>
</evidence>
<organism evidence="10 11">
    <name type="scientific">Xylaria bambusicola</name>
    <dbReference type="NCBI Taxonomy" id="326684"/>
    <lineage>
        <taxon>Eukaryota</taxon>
        <taxon>Fungi</taxon>
        <taxon>Dikarya</taxon>
        <taxon>Ascomycota</taxon>
        <taxon>Pezizomycotina</taxon>
        <taxon>Sordariomycetes</taxon>
        <taxon>Xylariomycetidae</taxon>
        <taxon>Xylariales</taxon>
        <taxon>Xylariaceae</taxon>
        <taxon>Xylaria</taxon>
    </lineage>
</organism>
<proteinExistence type="inferred from homology"/>
<dbReference type="InterPro" id="IPR007751">
    <property type="entry name" value="DUF676_lipase-like"/>
</dbReference>
<feature type="compositionally biased region" description="Polar residues" evidence="8">
    <location>
        <begin position="13"/>
        <end position="30"/>
    </location>
</feature>
<evidence type="ECO:0000256" key="2">
    <source>
        <dbReference type="ARBA" id="ARBA00004240"/>
    </source>
</evidence>
<accession>A0AAN7UP75</accession>
<evidence type="ECO:0000256" key="5">
    <source>
        <dbReference type="ARBA" id="ARBA00022824"/>
    </source>
</evidence>
<comment type="subcellular location">
    <subcellularLocation>
        <location evidence="2">Endoplasmic reticulum</location>
    </subcellularLocation>
    <subcellularLocation>
        <location evidence="3">Membrane</location>
    </subcellularLocation>
    <subcellularLocation>
        <location evidence="1">Mitochondrion</location>
    </subcellularLocation>
</comment>
<keyword evidence="6" id="KW-0496">Mitochondrion</keyword>
<comment type="caution">
    <text evidence="10">The sequence shown here is derived from an EMBL/GenBank/DDBJ whole genome shotgun (WGS) entry which is preliminary data.</text>
</comment>
<dbReference type="Proteomes" id="UP001305414">
    <property type="component" value="Unassembled WGS sequence"/>
</dbReference>
<dbReference type="InterPro" id="IPR052374">
    <property type="entry name" value="SERAC1"/>
</dbReference>
<evidence type="ECO:0000256" key="8">
    <source>
        <dbReference type="SAM" id="MobiDB-lite"/>
    </source>
</evidence>
<evidence type="ECO:0000259" key="9">
    <source>
        <dbReference type="Pfam" id="PF05057"/>
    </source>
</evidence>
<evidence type="ECO:0000256" key="1">
    <source>
        <dbReference type="ARBA" id="ARBA00004173"/>
    </source>
</evidence>
<dbReference type="SUPFAM" id="SSF53474">
    <property type="entry name" value="alpha/beta-Hydrolases"/>
    <property type="match status" value="1"/>
</dbReference>
<dbReference type="Gene3D" id="3.40.50.1820">
    <property type="entry name" value="alpha/beta hydrolase"/>
    <property type="match status" value="1"/>
</dbReference>
<dbReference type="GO" id="GO:0005739">
    <property type="term" value="C:mitochondrion"/>
    <property type="evidence" value="ECO:0007669"/>
    <property type="project" value="UniProtKB-SubCell"/>
</dbReference>
<protein>
    <recommendedName>
        <fullName evidence="9">DUF676 domain-containing protein</fullName>
    </recommendedName>
</protein>
<reference evidence="10 11" key="1">
    <citation type="submission" date="2023-10" db="EMBL/GenBank/DDBJ databases">
        <title>Draft genome sequence of Xylaria bambusicola isolate GMP-LS, the root and basal stem rot pathogen of sugarcane in Indonesia.</title>
        <authorList>
            <person name="Selvaraj P."/>
            <person name="Muralishankar V."/>
            <person name="Muruganantham S."/>
            <person name="Sp S."/>
            <person name="Haryani S."/>
            <person name="Lau K.J.X."/>
            <person name="Naqvi N.I."/>
        </authorList>
    </citation>
    <scope>NUCLEOTIDE SEQUENCE [LARGE SCALE GENOMIC DNA]</scope>
    <source>
        <strain evidence="10">GMP-LS</strain>
    </source>
</reference>
<dbReference type="EMBL" id="JAWHQM010000013">
    <property type="protein sequence ID" value="KAK5630106.1"/>
    <property type="molecule type" value="Genomic_DNA"/>
</dbReference>
<keyword evidence="5" id="KW-0256">Endoplasmic reticulum</keyword>
<feature type="region of interest" description="Disordered" evidence="8">
    <location>
        <begin position="1"/>
        <end position="30"/>
    </location>
</feature>
<dbReference type="InterPro" id="IPR029058">
    <property type="entry name" value="AB_hydrolase_fold"/>
</dbReference>
<keyword evidence="11" id="KW-1185">Reference proteome</keyword>